<dbReference type="AlphaFoldDB" id="G4TAS7"/>
<comment type="caution">
    <text evidence="2">The sequence shown here is derived from an EMBL/GenBank/DDBJ whole genome shotgun (WGS) entry which is preliminary data.</text>
</comment>
<dbReference type="HOGENOM" id="CLU_723833_0_0_1"/>
<proteinExistence type="predicted"/>
<gene>
    <name evidence="2" type="ORF">PIIN_02295</name>
</gene>
<dbReference type="EMBL" id="CAFZ01000032">
    <property type="protein sequence ID" value="CCA68431.1"/>
    <property type="molecule type" value="Genomic_DNA"/>
</dbReference>
<accession>G4TAS7</accession>
<name>G4TAS7_SERID</name>
<feature type="compositionally biased region" description="Polar residues" evidence="1">
    <location>
        <begin position="10"/>
        <end position="22"/>
    </location>
</feature>
<dbReference type="Proteomes" id="UP000007148">
    <property type="component" value="Unassembled WGS sequence"/>
</dbReference>
<evidence type="ECO:0000256" key="1">
    <source>
        <dbReference type="SAM" id="MobiDB-lite"/>
    </source>
</evidence>
<organism evidence="2 3">
    <name type="scientific">Serendipita indica (strain DSM 11827)</name>
    <name type="common">Root endophyte fungus</name>
    <name type="synonym">Piriformospora indica</name>
    <dbReference type="NCBI Taxonomy" id="1109443"/>
    <lineage>
        <taxon>Eukaryota</taxon>
        <taxon>Fungi</taxon>
        <taxon>Dikarya</taxon>
        <taxon>Basidiomycota</taxon>
        <taxon>Agaricomycotina</taxon>
        <taxon>Agaricomycetes</taxon>
        <taxon>Sebacinales</taxon>
        <taxon>Serendipitaceae</taxon>
        <taxon>Serendipita</taxon>
    </lineage>
</organism>
<evidence type="ECO:0000313" key="2">
    <source>
        <dbReference type="EMBL" id="CCA68431.1"/>
    </source>
</evidence>
<feature type="region of interest" description="Disordered" evidence="1">
    <location>
        <begin position="1"/>
        <end position="23"/>
    </location>
</feature>
<sequence>MLRKMEKDSMQPSGSTKDSQQPLYVVHLVKPRDPSERRQLSNENLACLLSSHRLTRELQQEGVPMKNILDVHRKSGLKPFVIRDILRRWRTYANREGYKIMLGALARSGYDIVCVDMHLGQLYELNRAIFSNILTIVGSSNYDLVGMCISFTKLRAILCTEPGWAQQYAVVSRPPELYPVSIGNLDFLGEAVKAIGFKTYQEFVRLLTNAGLTRSSIKKQKLRPLPSPVDSLAYTSSKDILHAANMVMELWRANGFDTSKSSVVLKTWQGINKEFVKKMPLGFPTIGVHVYLRVLRRYSYTPTAEAITWLSSPHAYEGWVVRCDAFLIAAYNNEPISRPSPLVEALMWIRYFATWFNQKELLGYAKLLNTIEVPLQPHFALMERCDYSFVRVQAVRARLRESFSHDLVAEGYDWVWLMLNDFDIKVTLMDAAVVPEQFSELTPKERVNEIQKMHKKRGVMNMKYTWVQFALLGDVQ</sequence>
<keyword evidence="3" id="KW-1185">Reference proteome</keyword>
<dbReference type="InParanoid" id="G4TAS7"/>
<protein>
    <submittedName>
        <fullName evidence="2">Uncharacterized protein</fullName>
    </submittedName>
</protein>
<reference evidence="2 3" key="1">
    <citation type="journal article" date="2011" name="PLoS Pathog.">
        <title>Endophytic Life Strategies Decoded by Genome and Transcriptome Analyses of the Mutualistic Root Symbiont Piriformospora indica.</title>
        <authorList>
            <person name="Zuccaro A."/>
            <person name="Lahrmann U."/>
            <person name="Guldener U."/>
            <person name="Langen G."/>
            <person name="Pfiffi S."/>
            <person name="Biedenkopf D."/>
            <person name="Wong P."/>
            <person name="Samans B."/>
            <person name="Grimm C."/>
            <person name="Basiewicz M."/>
            <person name="Murat C."/>
            <person name="Martin F."/>
            <person name="Kogel K.H."/>
        </authorList>
    </citation>
    <scope>NUCLEOTIDE SEQUENCE [LARGE SCALE GENOMIC DNA]</scope>
    <source>
        <strain evidence="2 3">DSM 11827</strain>
    </source>
</reference>
<evidence type="ECO:0000313" key="3">
    <source>
        <dbReference type="Proteomes" id="UP000007148"/>
    </source>
</evidence>